<name>A0ABD3NRK0_9STRA</name>
<gene>
    <name evidence="1" type="ORF">ACHAWO_013445</name>
</gene>
<protein>
    <submittedName>
        <fullName evidence="1">Uncharacterized protein</fullName>
    </submittedName>
</protein>
<evidence type="ECO:0000313" key="1">
    <source>
        <dbReference type="EMBL" id="KAL3778614.1"/>
    </source>
</evidence>
<dbReference type="EMBL" id="JALLPJ020000978">
    <property type="protein sequence ID" value="KAL3778614.1"/>
    <property type="molecule type" value="Genomic_DNA"/>
</dbReference>
<sequence>MPRLRCLDIEDKCLASVKTDSDEATDGDLDSEKDLFLHMPSSLEELKITDNSLISYLSTKKCMTRINPRDFSLYTEDKSPLKKLDLAGKNNYLSTEQWARLFQSLHNINLEELSMVDFE</sequence>
<proteinExistence type="predicted"/>
<dbReference type="Proteomes" id="UP001530400">
    <property type="component" value="Unassembled WGS sequence"/>
</dbReference>
<comment type="caution">
    <text evidence="1">The sequence shown here is derived from an EMBL/GenBank/DDBJ whole genome shotgun (WGS) entry which is preliminary data.</text>
</comment>
<organism evidence="1 2">
    <name type="scientific">Cyclotella atomus</name>
    <dbReference type="NCBI Taxonomy" id="382360"/>
    <lineage>
        <taxon>Eukaryota</taxon>
        <taxon>Sar</taxon>
        <taxon>Stramenopiles</taxon>
        <taxon>Ochrophyta</taxon>
        <taxon>Bacillariophyta</taxon>
        <taxon>Coscinodiscophyceae</taxon>
        <taxon>Thalassiosirophycidae</taxon>
        <taxon>Stephanodiscales</taxon>
        <taxon>Stephanodiscaceae</taxon>
        <taxon>Cyclotella</taxon>
    </lineage>
</organism>
<reference evidence="1 2" key="1">
    <citation type="submission" date="2024-10" db="EMBL/GenBank/DDBJ databases">
        <title>Updated reference genomes for cyclostephanoid diatoms.</title>
        <authorList>
            <person name="Roberts W.R."/>
            <person name="Alverson A.J."/>
        </authorList>
    </citation>
    <scope>NUCLEOTIDE SEQUENCE [LARGE SCALE GENOMIC DNA]</scope>
    <source>
        <strain evidence="1 2">AJA010-31</strain>
    </source>
</reference>
<keyword evidence="2" id="KW-1185">Reference proteome</keyword>
<accession>A0ABD3NRK0</accession>
<evidence type="ECO:0000313" key="2">
    <source>
        <dbReference type="Proteomes" id="UP001530400"/>
    </source>
</evidence>
<dbReference type="AlphaFoldDB" id="A0ABD3NRK0"/>